<dbReference type="EMBL" id="JACAZF010000011">
    <property type="protein sequence ID" value="KAF7292776.1"/>
    <property type="molecule type" value="Genomic_DNA"/>
</dbReference>
<keyword evidence="3" id="KW-1185">Reference proteome</keyword>
<feature type="compositionally biased region" description="Low complexity" evidence="1">
    <location>
        <begin position="564"/>
        <end position="576"/>
    </location>
</feature>
<evidence type="ECO:0000313" key="3">
    <source>
        <dbReference type="Proteomes" id="UP000636479"/>
    </source>
</evidence>
<feature type="region of interest" description="Disordered" evidence="1">
    <location>
        <begin position="792"/>
        <end position="853"/>
    </location>
</feature>
<feature type="region of interest" description="Disordered" evidence="1">
    <location>
        <begin position="95"/>
        <end position="130"/>
    </location>
</feature>
<accession>A0A8H6S4Q6</accession>
<name>A0A8H6S4Q6_9AGAR</name>
<feature type="compositionally biased region" description="Basic residues" evidence="1">
    <location>
        <begin position="501"/>
        <end position="513"/>
    </location>
</feature>
<feature type="compositionally biased region" description="Polar residues" evidence="1">
    <location>
        <begin position="662"/>
        <end position="687"/>
    </location>
</feature>
<feature type="compositionally biased region" description="Basic and acidic residues" evidence="1">
    <location>
        <begin position="467"/>
        <end position="500"/>
    </location>
</feature>
<dbReference type="GeneID" id="59350794"/>
<sequence>MSTTTEILFNSPALHSLKRDQLVKLCKVHQLKANGKNVDLVERLKNHALTLPNDNPLSVALRSEQNEEAGVEMQEDKRPRPSSQWEIVMDSIIEEDEDSSSSQGTLTSLKSSSTLTSEFGTGSTGSKTTVGSSIRAFASSLGLKRHATTSTVSSQTKLISSFPLPPSNDELMKNSIPYDSLPLASVNDLQTDHFTFDTADPAVVQAHLNPSLGTAPLPGHSLRPGMPAPINARLSLGLAPRTPSKQGPTTTLRLVSNPGGGSSFASTLPPAGDTPILKPFKTTFDLDMGSPGDTTPAFPVSLYPALPVSPPEDAVERRISLEADRRINPAFAIEEVDAPMPGAFDATPPRTTAPFVFGSPSPQPVPFNFKMPSPDAARTAQIEADVLEELNRRAFGGEAPPVIPPREIRPLPGSAKKSGITKPAGRFDKVHERMESKMESIVDTAARRENLKRKSSATSMKPSADGEEGRGKRVRVDEARTNGEEATKEEKRRAAEEEALRKKKEVLRARRRSSAAAGGVRRKSGRVSGAGVLVKPKPGVQRGRFGFLSGAAKFVSGVWGGGAKKPAPAPVVNKPPAIKPPSAQPTAGPSRISVAPPIHVTATTTDAKSLRAPSVRSMATATSSRSTSASRARSPLPPAFVGTTKSTTTTVSSTRTRNSSVAGASSVGTRSTRSSLQAGSLGTRGSLSSNADSSRKARSSSSSSRLLAPTASSLAKRATASPSLSPAPESLPSVAEQSTSVLDPITNTEGRPSAPKLGKGKVTLAARKPRISRSRVIAKLASQRVASGSSIASTSSQASARKSLGPIAPRTRSSLGAKVQRGSLGGMKNQVSGLGPVNMDAKRRARQSEYYARRRSNVKNVNAMAVDA</sequence>
<feature type="compositionally biased region" description="Low complexity" evidence="1">
    <location>
        <begin position="699"/>
        <end position="736"/>
    </location>
</feature>
<feature type="region of interest" description="Disordered" evidence="1">
    <location>
        <begin position="397"/>
        <end position="544"/>
    </location>
</feature>
<dbReference type="AlphaFoldDB" id="A0A8H6S4Q6"/>
<feature type="compositionally biased region" description="Polar residues" evidence="1">
    <location>
        <begin position="737"/>
        <end position="750"/>
    </location>
</feature>
<dbReference type="Proteomes" id="UP000636479">
    <property type="component" value="Unassembled WGS sequence"/>
</dbReference>
<organism evidence="2 3">
    <name type="scientific">Mycena indigotica</name>
    <dbReference type="NCBI Taxonomy" id="2126181"/>
    <lineage>
        <taxon>Eukaryota</taxon>
        <taxon>Fungi</taxon>
        <taxon>Dikarya</taxon>
        <taxon>Basidiomycota</taxon>
        <taxon>Agaricomycotina</taxon>
        <taxon>Agaricomycetes</taxon>
        <taxon>Agaricomycetidae</taxon>
        <taxon>Agaricales</taxon>
        <taxon>Marasmiineae</taxon>
        <taxon>Mycenaceae</taxon>
        <taxon>Mycena</taxon>
    </lineage>
</organism>
<reference evidence="2" key="1">
    <citation type="submission" date="2020-05" db="EMBL/GenBank/DDBJ databases">
        <title>Mycena genomes resolve the evolution of fungal bioluminescence.</title>
        <authorList>
            <person name="Tsai I.J."/>
        </authorList>
    </citation>
    <scope>NUCLEOTIDE SEQUENCE</scope>
    <source>
        <strain evidence="2">171206Taipei</strain>
    </source>
</reference>
<proteinExistence type="predicted"/>
<feature type="region of interest" description="Disordered" evidence="1">
    <location>
        <begin position="564"/>
        <end position="764"/>
    </location>
</feature>
<feature type="compositionally biased region" description="Low complexity" evidence="1">
    <location>
        <begin position="614"/>
        <end position="634"/>
    </location>
</feature>
<dbReference type="OrthoDB" id="5964929at2759"/>
<evidence type="ECO:0000256" key="1">
    <source>
        <dbReference type="SAM" id="MobiDB-lite"/>
    </source>
</evidence>
<gene>
    <name evidence="2" type="ORF">MIND_01176300</name>
</gene>
<feature type="compositionally biased region" description="Low complexity" evidence="1">
    <location>
        <begin position="643"/>
        <end position="661"/>
    </location>
</feature>
<protein>
    <submittedName>
        <fullName evidence="2">SAP domain-containing protein</fullName>
    </submittedName>
</protein>
<feature type="compositionally biased region" description="Low complexity" evidence="1">
    <location>
        <begin position="100"/>
        <end position="130"/>
    </location>
</feature>
<feature type="compositionally biased region" description="Basic and acidic residues" evidence="1">
    <location>
        <begin position="425"/>
        <end position="449"/>
    </location>
</feature>
<evidence type="ECO:0000313" key="2">
    <source>
        <dbReference type="EMBL" id="KAF7292776.1"/>
    </source>
</evidence>
<dbReference type="RefSeq" id="XP_037215204.1">
    <property type="nucleotide sequence ID" value="XM_037368278.1"/>
</dbReference>
<comment type="caution">
    <text evidence="2">The sequence shown here is derived from an EMBL/GenBank/DDBJ whole genome shotgun (WGS) entry which is preliminary data.</text>
</comment>